<proteinExistence type="predicted"/>
<evidence type="ECO:0000313" key="2">
    <source>
        <dbReference type="EMBL" id="ROR39677.1"/>
    </source>
</evidence>
<reference evidence="2 3" key="1">
    <citation type="submission" date="2018-11" db="EMBL/GenBank/DDBJ databases">
        <title>Genomic Encyclopedia of Type Strains, Phase IV (KMG-IV): sequencing the most valuable type-strain genomes for metagenomic binning, comparative biology and taxonomic classification.</title>
        <authorList>
            <person name="Goeker M."/>
        </authorList>
    </citation>
    <scope>NUCLEOTIDE SEQUENCE [LARGE SCALE GENOMIC DNA]</scope>
    <source>
        <strain evidence="2 3">DSM 15985</strain>
    </source>
</reference>
<dbReference type="EMBL" id="RJVL01000008">
    <property type="protein sequence ID" value="ROR39677.1"/>
    <property type="molecule type" value="Genomic_DNA"/>
</dbReference>
<evidence type="ECO:0000256" key="1">
    <source>
        <dbReference type="SAM" id="Phobius"/>
    </source>
</evidence>
<keyword evidence="3" id="KW-1185">Reference proteome</keyword>
<organism evidence="2 3">
    <name type="scientific">Diaphorobacter nitroreducens</name>
    <dbReference type="NCBI Taxonomy" id="164759"/>
    <lineage>
        <taxon>Bacteria</taxon>
        <taxon>Pseudomonadati</taxon>
        <taxon>Pseudomonadota</taxon>
        <taxon>Betaproteobacteria</taxon>
        <taxon>Burkholderiales</taxon>
        <taxon>Comamonadaceae</taxon>
        <taxon>Diaphorobacter</taxon>
    </lineage>
</organism>
<dbReference type="Pfam" id="PF11990">
    <property type="entry name" value="DUF3487"/>
    <property type="match status" value="1"/>
</dbReference>
<dbReference type="Proteomes" id="UP000271868">
    <property type="component" value="Unassembled WGS sequence"/>
</dbReference>
<keyword evidence="1" id="KW-0472">Membrane</keyword>
<keyword evidence="1" id="KW-1133">Transmembrane helix</keyword>
<feature type="transmembrane region" description="Helical" evidence="1">
    <location>
        <begin position="43"/>
        <end position="62"/>
    </location>
</feature>
<dbReference type="InterPro" id="IPR021877">
    <property type="entry name" value="DUF3487"/>
</dbReference>
<name>A0AAX1WQM3_9BURK</name>
<dbReference type="RefSeq" id="WP_123676685.1">
    <property type="nucleotide sequence ID" value="NZ_RJVL01000008.1"/>
</dbReference>
<gene>
    <name evidence="2" type="ORF">EDC60_3172</name>
</gene>
<feature type="transmembrane region" description="Helical" evidence="1">
    <location>
        <begin position="68"/>
        <end position="89"/>
    </location>
</feature>
<protein>
    <submittedName>
        <fullName evidence="2">Conjugative transfer region protein (TIGR03750 family)</fullName>
    </submittedName>
</protein>
<accession>A0AAX1WQM3</accession>
<dbReference type="NCBIfam" id="TIGR03750">
    <property type="entry name" value="conj_TIGR03750"/>
    <property type="match status" value="1"/>
</dbReference>
<sequence>MSTRTRSQAAADVEAVRHKAPVTDRVNVEPSILNGMNMPEAQVIGAVSLVVFLIVGGLVFSATRLWQVWLLLSLIGPTLALWFGSLYLARIKRGRPDAYYTQAIHLWLAQRSLAKPRFITYHGWWSLGRSLDLSLASPLEPPQESTKP</sequence>
<dbReference type="AlphaFoldDB" id="A0AAX1WQM3"/>
<evidence type="ECO:0000313" key="3">
    <source>
        <dbReference type="Proteomes" id="UP000271868"/>
    </source>
</evidence>
<comment type="caution">
    <text evidence="2">The sequence shown here is derived from an EMBL/GenBank/DDBJ whole genome shotgun (WGS) entry which is preliminary data.</text>
</comment>
<keyword evidence="1" id="KW-0812">Transmembrane</keyword>